<evidence type="ECO:0000256" key="6">
    <source>
        <dbReference type="ARBA" id="ARBA00022679"/>
    </source>
</evidence>
<dbReference type="SUPFAM" id="SSF51161">
    <property type="entry name" value="Trimeric LpxA-like enzymes"/>
    <property type="match status" value="1"/>
</dbReference>
<feature type="domain" description="Mannose-1-phosphate guanyltransferase C-terminal" evidence="18">
    <location>
        <begin position="203"/>
        <end position="287"/>
    </location>
</feature>
<keyword evidence="14" id="KW-0961">Cell wall biogenesis/degradation</keyword>
<evidence type="ECO:0000256" key="17">
    <source>
        <dbReference type="ARBA" id="ARBA00049628"/>
    </source>
</evidence>
<comment type="catalytic activity">
    <reaction evidence="16">
        <text>N-acetyl-alpha-D-glucosamine 1-phosphate + UTP + H(+) = UDP-N-acetyl-alpha-D-glucosamine + diphosphate</text>
        <dbReference type="Rhea" id="RHEA:13509"/>
        <dbReference type="ChEBI" id="CHEBI:15378"/>
        <dbReference type="ChEBI" id="CHEBI:33019"/>
        <dbReference type="ChEBI" id="CHEBI:46398"/>
        <dbReference type="ChEBI" id="CHEBI:57705"/>
        <dbReference type="ChEBI" id="CHEBI:57776"/>
        <dbReference type="EC" id="2.7.7.23"/>
    </reaction>
</comment>
<comment type="subcellular location">
    <subcellularLocation>
        <location evidence="2">Cytoplasm</location>
    </subcellularLocation>
</comment>
<dbReference type="PANTHER" id="PTHR43584:SF3">
    <property type="entry name" value="BIFUNCTIONAL PROTEIN GLMU"/>
    <property type="match status" value="1"/>
</dbReference>
<keyword evidence="9" id="KW-0677">Repeat</keyword>
<dbReference type="InterPro" id="IPR018357">
    <property type="entry name" value="Hexapep_transf_CS"/>
</dbReference>
<keyword evidence="10" id="KW-0460">Magnesium</keyword>
<dbReference type="EMBL" id="RKRK01000007">
    <property type="protein sequence ID" value="RPF54477.1"/>
    <property type="molecule type" value="Genomic_DNA"/>
</dbReference>
<dbReference type="Gene3D" id="2.160.10.10">
    <property type="entry name" value="Hexapeptide repeat proteins"/>
    <property type="match status" value="1"/>
</dbReference>
<dbReference type="GO" id="GO:0003977">
    <property type="term" value="F:UDP-N-acetylglucosamine diphosphorylase activity"/>
    <property type="evidence" value="ECO:0007669"/>
    <property type="project" value="UniProtKB-EC"/>
</dbReference>
<protein>
    <submittedName>
        <fullName evidence="19">UDP-N-acetylglucosamine diphosphorylase/glucosamine-1-phosphate N-acetyltransferase</fullName>
    </submittedName>
</protein>
<dbReference type="InterPro" id="IPR056729">
    <property type="entry name" value="GMPPB_C"/>
</dbReference>
<dbReference type="PROSITE" id="PS00101">
    <property type="entry name" value="HEXAPEP_TRANSFERASES"/>
    <property type="match status" value="1"/>
</dbReference>
<keyword evidence="12" id="KW-0573">Peptidoglycan synthesis</keyword>
<proteinExistence type="inferred from homology"/>
<dbReference type="GO" id="GO:0006048">
    <property type="term" value="P:UDP-N-acetylglucosamine biosynthetic process"/>
    <property type="evidence" value="ECO:0007669"/>
    <property type="project" value="InterPro"/>
</dbReference>
<evidence type="ECO:0000256" key="7">
    <source>
        <dbReference type="ARBA" id="ARBA00022695"/>
    </source>
</evidence>
<keyword evidence="20" id="KW-1185">Reference proteome</keyword>
<evidence type="ECO:0000259" key="18">
    <source>
        <dbReference type="Pfam" id="PF25087"/>
    </source>
</evidence>
<gene>
    <name evidence="19" type="ORF">EDD62_1779</name>
</gene>
<evidence type="ECO:0000256" key="4">
    <source>
        <dbReference type="ARBA" id="ARBA00007947"/>
    </source>
</evidence>
<dbReference type="GO" id="GO:0046872">
    <property type="term" value="F:metal ion binding"/>
    <property type="evidence" value="ECO:0007669"/>
    <property type="project" value="UniProtKB-KW"/>
</dbReference>
<evidence type="ECO:0000256" key="9">
    <source>
        <dbReference type="ARBA" id="ARBA00022737"/>
    </source>
</evidence>
<dbReference type="GO" id="GO:0008360">
    <property type="term" value="P:regulation of cell shape"/>
    <property type="evidence" value="ECO:0007669"/>
    <property type="project" value="UniProtKB-KW"/>
</dbReference>
<dbReference type="Pfam" id="PF00132">
    <property type="entry name" value="Hexapep"/>
    <property type="match status" value="1"/>
</dbReference>
<evidence type="ECO:0000256" key="8">
    <source>
        <dbReference type="ARBA" id="ARBA00022723"/>
    </source>
</evidence>
<keyword evidence="13" id="KW-0012">Acyltransferase</keyword>
<evidence type="ECO:0000256" key="13">
    <source>
        <dbReference type="ARBA" id="ARBA00023315"/>
    </source>
</evidence>
<dbReference type="InterPro" id="IPR011004">
    <property type="entry name" value="Trimer_LpxA-like_sf"/>
</dbReference>
<evidence type="ECO:0000256" key="16">
    <source>
        <dbReference type="ARBA" id="ARBA00048493"/>
    </source>
</evidence>
<keyword evidence="6 19" id="KW-0808">Transferase</keyword>
<dbReference type="GO" id="GO:0009252">
    <property type="term" value="P:peptidoglycan biosynthetic process"/>
    <property type="evidence" value="ECO:0007669"/>
    <property type="project" value="UniProtKB-KW"/>
</dbReference>
<name>A0A3N5BAT2_9BACL</name>
<comment type="catalytic activity">
    <reaction evidence="15">
        <text>alpha-D-glucosamine 1-phosphate + acetyl-CoA = N-acetyl-alpha-D-glucosamine 1-phosphate + CoA + H(+)</text>
        <dbReference type="Rhea" id="RHEA:13725"/>
        <dbReference type="ChEBI" id="CHEBI:15378"/>
        <dbReference type="ChEBI" id="CHEBI:57287"/>
        <dbReference type="ChEBI" id="CHEBI:57288"/>
        <dbReference type="ChEBI" id="CHEBI:57776"/>
        <dbReference type="ChEBI" id="CHEBI:58516"/>
        <dbReference type="EC" id="2.3.1.157"/>
    </reaction>
</comment>
<keyword evidence="11" id="KW-0133">Cell shape</keyword>
<reference evidence="19 20" key="1">
    <citation type="submission" date="2018-11" db="EMBL/GenBank/DDBJ databases">
        <title>Genomic Encyclopedia of Type Strains, Phase IV (KMG-IV): sequencing the most valuable type-strain genomes for metagenomic binning, comparative biology and taxonomic classification.</title>
        <authorList>
            <person name="Goeker M."/>
        </authorList>
    </citation>
    <scope>NUCLEOTIDE SEQUENCE [LARGE SCALE GENOMIC DNA]</scope>
    <source>
        <strain evidence="19 20">DSM 29158</strain>
    </source>
</reference>
<keyword evidence="8" id="KW-0479">Metal-binding</keyword>
<evidence type="ECO:0000313" key="19">
    <source>
        <dbReference type="EMBL" id="RPF54477.1"/>
    </source>
</evidence>
<evidence type="ECO:0000256" key="15">
    <source>
        <dbReference type="ARBA" id="ARBA00048247"/>
    </source>
</evidence>
<comment type="similarity">
    <text evidence="4">In the N-terminal section; belongs to the N-acetylglucosamine-1-phosphate uridyltransferase family.</text>
</comment>
<evidence type="ECO:0000256" key="2">
    <source>
        <dbReference type="ARBA" id="ARBA00004496"/>
    </source>
</evidence>
<organism evidence="19 20">
    <name type="scientific">Abyssicoccus albus</name>
    <dbReference type="NCBI Taxonomy" id="1817405"/>
    <lineage>
        <taxon>Bacteria</taxon>
        <taxon>Bacillati</taxon>
        <taxon>Bacillota</taxon>
        <taxon>Bacilli</taxon>
        <taxon>Bacillales</taxon>
        <taxon>Abyssicoccaceae</taxon>
    </lineage>
</organism>
<dbReference type="GO" id="GO:0019134">
    <property type="term" value="F:glucosamine-1-phosphate N-acetyltransferase activity"/>
    <property type="evidence" value="ECO:0007669"/>
    <property type="project" value="UniProtKB-EC"/>
</dbReference>
<dbReference type="CDD" id="cd03353">
    <property type="entry name" value="LbH_GlmU_C"/>
    <property type="match status" value="1"/>
</dbReference>
<keyword evidence="5" id="KW-0963">Cytoplasm</keyword>
<evidence type="ECO:0000256" key="5">
    <source>
        <dbReference type="ARBA" id="ARBA00022490"/>
    </source>
</evidence>
<evidence type="ECO:0000313" key="20">
    <source>
        <dbReference type="Proteomes" id="UP000277108"/>
    </source>
</evidence>
<dbReference type="InterPro" id="IPR050065">
    <property type="entry name" value="GlmU-like"/>
</dbReference>
<dbReference type="PANTHER" id="PTHR43584">
    <property type="entry name" value="NUCLEOTIDYL TRANSFERASE"/>
    <property type="match status" value="1"/>
</dbReference>
<comment type="caution">
    <text evidence="19">The sequence shown here is derived from an EMBL/GenBank/DDBJ whole genome shotgun (WGS) entry which is preliminary data.</text>
</comment>
<dbReference type="InterPro" id="IPR038009">
    <property type="entry name" value="GlmU_C_LbH"/>
</dbReference>
<keyword evidence="7" id="KW-0548">Nucleotidyltransferase</keyword>
<evidence type="ECO:0000256" key="11">
    <source>
        <dbReference type="ARBA" id="ARBA00022960"/>
    </source>
</evidence>
<comment type="similarity">
    <text evidence="3">In the C-terminal section; belongs to the transferase hexapeptide repeat family.</text>
</comment>
<evidence type="ECO:0000256" key="12">
    <source>
        <dbReference type="ARBA" id="ARBA00022984"/>
    </source>
</evidence>
<evidence type="ECO:0000256" key="1">
    <source>
        <dbReference type="ARBA" id="ARBA00001946"/>
    </source>
</evidence>
<comment type="function">
    <text evidence="17">Catalyzes the last two sequential reactions in the de novo biosynthetic pathway for UDP-N-acetylglucosamine (UDP-GlcNAc). The C-terminal domain catalyzes the transfer of acetyl group from acetyl coenzyme A to glucosamine-1-phosphate (GlcN-1-P) to produce N-acetylglucosamine-1-phosphate (GlcNAc-1-P), which is converted into UDP-GlcNAc by the transfer of uridine 5-monophosphate (from uridine 5-triphosphate), a reaction catalyzed by the N-terminal domain.</text>
</comment>
<evidence type="ECO:0000256" key="14">
    <source>
        <dbReference type="ARBA" id="ARBA00023316"/>
    </source>
</evidence>
<dbReference type="Pfam" id="PF25087">
    <property type="entry name" value="GMPPB_C"/>
    <property type="match status" value="1"/>
</dbReference>
<dbReference type="OrthoDB" id="9775031at2"/>
<evidence type="ECO:0000256" key="10">
    <source>
        <dbReference type="ARBA" id="ARBA00022842"/>
    </source>
</evidence>
<dbReference type="InterPro" id="IPR001451">
    <property type="entry name" value="Hexapep"/>
</dbReference>
<accession>A0A3N5BAT2</accession>
<comment type="cofactor">
    <cofactor evidence="1">
        <name>Mg(2+)</name>
        <dbReference type="ChEBI" id="CHEBI:18420"/>
    </cofactor>
</comment>
<sequence>MEYNVVIDTTIFSEAMQTDLLFEKGYNTTPIEVLVSHSLLNERLNPVIFAKAEDVSRLEQLELNIPIKTSIDGLLNDETPFIYVNAFCPFVLESDYEFLISRFDETKEPVTMNLPIVIEDEDDLLFAFGVFDGATLEGTGDTVVERIAQALNDDVDVEAYELDDEQYPLLTDYVQLTEFFDLLKLQINEYHIMNGVRIKDMHHTYIDATVQIGEGVTIEPNVSLKGITSIGARSHIGSSSEIIDSDILEDVVILNSYIAEAKVGHRTKIGPYAQLRPKAQLGNDVKVGNFVEIKKAELHDGSKVSHLSYIGDAEIGERTNVGCGAITVNYDGENKFKTIVGKDAFIGCNSNLVAPVTIGDDSFIAAGSTITDEVPNESLAIARSRQTTKQGYYKNKK</sequence>
<dbReference type="Proteomes" id="UP000277108">
    <property type="component" value="Unassembled WGS sequence"/>
</dbReference>
<dbReference type="AlphaFoldDB" id="A0A3N5BAT2"/>
<evidence type="ECO:0000256" key="3">
    <source>
        <dbReference type="ARBA" id="ARBA00007707"/>
    </source>
</evidence>
<dbReference type="GO" id="GO:0005737">
    <property type="term" value="C:cytoplasm"/>
    <property type="evidence" value="ECO:0007669"/>
    <property type="project" value="UniProtKB-SubCell"/>
</dbReference>
<dbReference type="GO" id="GO:0071555">
    <property type="term" value="P:cell wall organization"/>
    <property type="evidence" value="ECO:0007669"/>
    <property type="project" value="UniProtKB-KW"/>
</dbReference>